<dbReference type="PANTHER" id="PTHR42951:SF4">
    <property type="entry name" value="ACYL-COENZYME A THIOESTERASE MBLAC2"/>
    <property type="match status" value="1"/>
</dbReference>
<comment type="similarity">
    <text evidence="1">Belongs to the metallo-beta-lactamase superfamily. Class-B beta-lactamase family.</text>
</comment>
<evidence type="ECO:0000259" key="2">
    <source>
        <dbReference type="SMART" id="SM00849"/>
    </source>
</evidence>
<keyword evidence="4" id="KW-1185">Reference proteome</keyword>
<dbReference type="Pfam" id="PF00753">
    <property type="entry name" value="Lactamase_B"/>
    <property type="match status" value="1"/>
</dbReference>
<dbReference type="SMART" id="SM00849">
    <property type="entry name" value="Lactamase_B"/>
    <property type="match status" value="1"/>
</dbReference>
<proteinExistence type="inferred from homology"/>
<reference evidence="3" key="1">
    <citation type="journal article" date="2014" name="Int. J. Syst. Evol. Microbiol.">
        <title>Complete genome sequence of Corynebacterium casei LMG S-19264T (=DSM 44701T), isolated from a smear-ripened cheese.</title>
        <authorList>
            <consortium name="US DOE Joint Genome Institute (JGI-PGF)"/>
            <person name="Walter F."/>
            <person name="Albersmeier A."/>
            <person name="Kalinowski J."/>
            <person name="Ruckert C."/>
        </authorList>
    </citation>
    <scope>NUCLEOTIDE SEQUENCE</scope>
    <source>
        <strain evidence="3">KCTC 42650</strain>
    </source>
</reference>
<organism evidence="3 4">
    <name type="scientific">Seohaeicola zhoushanensis</name>
    <dbReference type="NCBI Taxonomy" id="1569283"/>
    <lineage>
        <taxon>Bacteria</taxon>
        <taxon>Pseudomonadati</taxon>
        <taxon>Pseudomonadota</taxon>
        <taxon>Alphaproteobacteria</taxon>
        <taxon>Rhodobacterales</taxon>
        <taxon>Roseobacteraceae</taxon>
        <taxon>Seohaeicola</taxon>
    </lineage>
</organism>
<dbReference type="PANTHER" id="PTHR42951">
    <property type="entry name" value="METALLO-BETA-LACTAMASE DOMAIN-CONTAINING"/>
    <property type="match status" value="1"/>
</dbReference>
<reference evidence="3" key="2">
    <citation type="submission" date="2020-09" db="EMBL/GenBank/DDBJ databases">
        <authorList>
            <person name="Sun Q."/>
            <person name="Kim S."/>
        </authorList>
    </citation>
    <scope>NUCLEOTIDE SEQUENCE</scope>
    <source>
        <strain evidence="3">KCTC 42650</strain>
    </source>
</reference>
<protein>
    <submittedName>
        <fullName evidence="3">MBL fold metallo-hydrolase</fullName>
    </submittedName>
</protein>
<dbReference type="RefSeq" id="WP_189681317.1">
    <property type="nucleotide sequence ID" value="NZ_BNCJ01000011.1"/>
</dbReference>
<name>A0A8J3M8K7_9RHOB</name>
<accession>A0A8J3M8K7</accession>
<gene>
    <name evidence="3" type="ORF">GCM10017056_34100</name>
</gene>
<dbReference type="SUPFAM" id="SSF56281">
    <property type="entry name" value="Metallo-hydrolase/oxidoreductase"/>
    <property type="match status" value="1"/>
</dbReference>
<evidence type="ECO:0000313" key="4">
    <source>
        <dbReference type="Proteomes" id="UP000626220"/>
    </source>
</evidence>
<dbReference type="Proteomes" id="UP000626220">
    <property type="component" value="Unassembled WGS sequence"/>
</dbReference>
<feature type="domain" description="Metallo-beta-lactamase" evidence="2">
    <location>
        <begin position="44"/>
        <end position="221"/>
    </location>
</feature>
<dbReference type="InterPro" id="IPR036866">
    <property type="entry name" value="RibonucZ/Hydroxyglut_hydro"/>
</dbReference>
<sequence length="289" mass="31517">MRPPEGMRILTPLPGIYAYYDGRLPGYAWGEGRNWVDDGALALGIASYALVAGSSAIVYDPHTTLEHARAVRAHLERLGVREFTLVLSHHHLDHVAGTEVFADGRIIANARTAAHLERDRAAIEEGTLGGAPAINPLILPTETFEGRMELSLGGERVELLHFDIHSDDATVLWLPEGQILLAGDTLEDTVTYVAEPQGFDAHLRDLGRLRALGPRQILPNHGHPDVIADGGYGVGLIGATERYIALIRSGEAPESLAQSMVLFDEDKACRYAACYEAVHRQNLQRVRNG</sequence>
<comment type="caution">
    <text evidence="3">The sequence shown here is derived from an EMBL/GenBank/DDBJ whole genome shotgun (WGS) entry which is preliminary data.</text>
</comment>
<dbReference type="AlphaFoldDB" id="A0A8J3M8K7"/>
<dbReference type="InterPro" id="IPR050855">
    <property type="entry name" value="NDM-1-like"/>
</dbReference>
<dbReference type="InterPro" id="IPR001279">
    <property type="entry name" value="Metallo-B-lactamas"/>
</dbReference>
<evidence type="ECO:0000256" key="1">
    <source>
        <dbReference type="ARBA" id="ARBA00005250"/>
    </source>
</evidence>
<dbReference type="GO" id="GO:0017001">
    <property type="term" value="P:antibiotic catabolic process"/>
    <property type="evidence" value="ECO:0007669"/>
    <property type="project" value="UniProtKB-ARBA"/>
</dbReference>
<dbReference type="Gene3D" id="3.60.15.10">
    <property type="entry name" value="Ribonuclease Z/Hydroxyacylglutathione hydrolase-like"/>
    <property type="match status" value="1"/>
</dbReference>
<evidence type="ECO:0000313" key="3">
    <source>
        <dbReference type="EMBL" id="GHF59871.1"/>
    </source>
</evidence>
<dbReference type="EMBL" id="BNCJ01000011">
    <property type="protein sequence ID" value="GHF59871.1"/>
    <property type="molecule type" value="Genomic_DNA"/>
</dbReference>